<reference evidence="3" key="1">
    <citation type="submission" date="2025-08" db="UniProtKB">
        <authorList>
            <consortium name="Ensembl"/>
        </authorList>
    </citation>
    <scope>IDENTIFICATION</scope>
</reference>
<protein>
    <recommendedName>
        <fullName evidence="2">Phospholipid scramblase</fullName>
    </recommendedName>
</protein>
<evidence type="ECO:0000256" key="2">
    <source>
        <dbReference type="RuleBase" id="RU363116"/>
    </source>
</evidence>
<dbReference type="InterPro" id="IPR005552">
    <property type="entry name" value="Scramblase"/>
</dbReference>
<sequence>MDTTQIKAVPIGLEYLLQLNQLVVREKLERGAQTECAEREVSTFQGQSRFFDVLDPAGQRILQATQESLCCEPFYNLKITDNHNRELLEIVQECECTFTKQVYVYVLGVNLIGMVKLHLNSFVTHLSVMNPSQDVMLHIIGPGFQTNVFGNCCFEVKSRDEQHVVGMIKTENGQFFLTFPLDLDVSVKALLLGGCFFLDNLISLHKRQLTAPRTNNWQNRQQGYQAAYAW</sequence>
<evidence type="ECO:0000313" key="4">
    <source>
        <dbReference type="Proteomes" id="UP000694569"/>
    </source>
</evidence>
<dbReference type="PANTHER" id="PTHR23248:SF69">
    <property type="entry name" value="PHOSPHOLIPID SCRAMBLASE"/>
    <property type="match status" value="1"/>
</dbReference>
<organism evidence="3 4">
    <name type="scientific">Leptobrachium leishanense</name>
    <name type="common">Leishan spiny toad</name>
    <dbReference type="NCBI Taxonomy" id="445787"/>
    <lineage>
        <taxon>Eukaryota</taxon>
        <taxon>Metazoa</taxon>
        <taxon>Chordata</taxon>
        <taxon>Craniata</taxon>
        <taxon>Vertebrata</taxon>
        <taxon>Euteleostomi</taxon>
        <taxon>Amphibia</taxon>
        <taxon>Batrachia</taxon>
        <taxon>Anura</taxon>
        <taxon>Pelobatoidea</taxon>
        <taxon>Megophryidae</taxon>
        <taxon>Leptobrachium</taxon>
    </lineage>
</organism>
<dbReference type="Proteomes" id="UP000694569">
    <property type="component" value="Unplaced"/>
</dbReference>
<keyword evidence="4" id="KW-1185">Reference proteome</keyword>
<dbReference type="GO" id="GO:0017128">
    <property type="term" value="F:phospholipid scramblase activity"/>
    <property type="evidence" value="ECO:0007669"/>
    <property type="project" value="InterPro"/>
</dbReference>
<dbReference type="AlphaFoldDB" id="A0A8C5LZS4"/>
<name>A0A8C5LZS4_9ANUR</name>
<dbReference type="OrthoDB" id="191150at2759"/>
<dbReference type="PANTHER" id="PTHR23248">
    <property type="entry name" value="PHOSPHOLIPID SCRAMBLASE-RELATED"/>
    <property type="match status" value="1"/>
</dbReference>
<dbReference type="GeneTree" id="ENSGT01050000246293"/>
<proteinExistence type="inferred from homology"/>
<comment type="function">
    <text evidence="2">May mediate accelerated ATP-independent bidirectional transbilayer migration of phospholipids upon binding calcium ions that results in a loss of phospholipid asymmetry in the plasma membrane.</text>
</comment>
<keyword evidence="2" id="KW-0449">Lipoprotein</keyword>
<comment type="similarity">
    <text evidence="1 2">Belongs to the phospholipid scramblase family.</text>
</comment>
<dbReference type="GO" id="GO:0005886">
    <property type="term" value="C:plasma membrane"/>
    <property type="evidence" value="ECO:0007669"/>
    <property type="project" value="TreeGrafter"/>
</dbReference>
<keyword evidence="2" id="KW-0106">Calcium</keyword>
<keyword evidence="2" id="KW-0564">Palmitate</keyword>
<accession>A0A8C5LZS4</accession>
<dbReference type="Ensembl" id="ENSLLET00000005098.1">
    <property type="protein sequence ID" value="ENSLLEP00000004883.1"/>
    <property type="gene ID" value="ENSLLEG00000003114.1"/>
</dbReference>
<comment type="cofactor">
    <cofactor evidence="2">
        <name>Ca(2+)</name>
        <dbReference type="ChEBI" id="CHEBI:29108"/>
    </cofactor>
</comment>
<dbReference type="Pfam" id="PF03803">
    <property type="entry name" value="Scramblase"/>
    <property type="match status" value="1"/>
</dbReference>
<evidence type="ECO:0000313" key="3">
    <source>
        <dbReference type="Ensembl" id="ENSLLEP00000004883.1"/>
    </source>
</evidence>
<reference evidence="3" key="2">
    <citation type="submission" date="2025-09" db="UniProtKB">
        <authorList>
            <consortium name="Ensembl"/>
        </authorList>
    </citation>
    <scope>IDENTIFICATION</scope>
</reference>
<evidence type="ECO:0000256" key="1">
    <source>
        <dbReference type="ARBA" id="ARBA00005350"/>
    </source>
</evidence>